<evidence type="ECO:0000313" key="2">
    <source>
        <dbReference type="Proteomes" id="UP000887540"/>
    </source>
</evidence>
<dbReference type="Proteomes" id="UP000887540">
    <property type="component" value="Unplaced"/>
</dbReference>
<keyword evidence="2" id="KW-1185">Reference proteome</keyword>
<proteinExistence type="predicted"/>
<protein>
    <submittedName>
        <fullName evidence="3">Uncharacterized protein</fullName>
    </submittedName>
</protein>
<accession>A0A914CNC9</accession>
<dbReference type="AlphaFoldDB" id="A0A914CNC9"/>
<evidence type="ECO:0000313" key="3">
    <source>
        <dbReference type="WBParaSite" id="ACRNAN_scaffold12711.g18255.t1"/>
    </source>
</evidence>
<feature type="coiled-coil region" evidence="1">
    <location>
        <begin position="27"/>
        <end position="57"/>
    </location>
</feature>
<evidence type="ECO:0000256" key="1">
    <source>
        <dbReference type="SAM" id="Coils"/>
    </source>
</evidence>
<name>A0A914CNC9_9BILA</name>
<sequence>MTLLQLGEKLLLPDDEFEAWIIELGLLNRRQKKVNQLNELQKEYLEKENAKLDLIEQARSRCLELFGQLED</sequence>
<reference evidence="3" key="1">
    <citation type="submission" date="2022-11" db="UniProtKB">
        <authorList>
            <consortium name="WormBaseParasite"/>
        </authorList>
    </citation>
    <scope>IDENTIFICATION</scope>
</reference>
<organism evidence="2 3">
    <name type="scientific">Acrobeloides nanus</name>
    <dbReference type="NCBI Taxonomy" id="290746"/>
    <lineage>
        <taxon>Eukaryota</taxon>
        <taxon>Metazoa</taxon>
        <taxon>Ecdysozoa</taxon>
        <taxon>Nematoda</taxon>
        <taxon>Chromadorea</taxon>
        <taxon>Rhabditida</taxon>
        <taxon>Tylenchina</taxon>
        <taxon>Cephalobomorpha</taxon>
        <taxon>Cephaloboidea</taxon>
        <taxon>Cephalobidae</taxon>
        <taxon>Acrobeloides</taxon>
    </lineage>
</organism>
<keyword evidence="1" id="KW-0175">Coiled coil</keyword>
<dbReference type="WBParaSite" id="ACRNAN_scaffold12711.g18255.t1">
    <property type="protein sequence ID" value="ACRNAN_scaffold12711.g18255.t1"/>
    <property type="gene ID" value="ACRNAN_scaffold12711.g18255"/>
</dbReference>